<dbReference type="RefSeq" id="WP_012517130.1">
    <property type="nucleotide sequence ID" value="NC_011138.3"/>
</dbReference>
<feature type="compositionally biased region" description="Basic residues" evidence="1">
    <location>
        <begin position="127"/>
        <end position="137"/>
    </location>
</feature>
<dbReference type="KEGG" id="amc:MADE_1003135"/>
<keyword evidence="4" id="KW-1185">Reference proteome</keyword>
<evidence type="ECO:0000256" key="1">
    <source>
        <dbReference type="SAM" id="MobiDB-lite"/>
    </source>
</evidence>
<evidence type="ECO:0000259" key="2">
    <source>
        <dbReference type="Pfam" id="PF19631"/>
    </source>
</evidence>
<dbReference type="AlphaFoldDB" id="F2G874"/>
<feature type="domain" description="Trypsin-co-occurring" evidence="2">
    <location>
        <begin position="5"/>
        <end position="75"/>
    </location>
</feature>
<name>F2G874_ALTMD</name>
<feature type="region of interest" description="Disordered" evidence="1">
    <location>
        <begin position="121"/>
        <end position="159"/>
    </location>
</feature>
<dbReference type="HOGENOM" id="CLU_1657157_0_0_6"/>
<reference evidence="3 4" key="1">
    <citation type="journal article" date="2008" name="ISME J.">
        <title>Comparative genomics of two ecotypes of the marine planktonic copiotroph Alteromonas macleodii suggests alternative lifestyles associated with different kinds of particulate organic matter.</title>
        <authorList>
            <person name="Ivars-Martinez E."/>
            <person name="Martin-Cuadrado A.B."/>
            <person name="D'Auria G."/>
            <person name="Mira A."/>
            <person name="Ferriera S."/>
            <person name="Johnson J."/>
            <person name="Friedman R."/>
            <person name="Rodriguez-Valera F."/>
        </authorList>
    </citation>
    <scope>NUCLEOTIDE SEQUENCE [LARGE SCALE GENOMIC DNA]</scope>
    <source>
        <strain evidence="4">DSM 17117 / CIP 110805 / LMG 28347 / Deep ecotype</strain>
    </source>
</reference>
<gene>
    <name evidence="3" type="ordered locus">MADE_1003135</name>
</gene>
<accession>F2G874</accession>
<sequence>MKGNISLKEFIEDVKKELRDSVNDNDPFFIMGDVELEVSFGLDAEAKAGAKLFVLDVGGSTKATQTHKVKLTLSPFVEEKEIEELVESNPTNIKTQIAEQKARVFSNHQVKRAQPTVEVKPLAPGKYRNHSPRRSRPVCHGGKSNRAFIGPNNGSSKKI</sequence>
<reference evidence="3 4" key="2">
    <citation type="journal article" date="2015" name="Antonie Van Leeuwenhoek">
        <title>Ecophysiological diversity of a novel member of the genus Alteromonas, and description of Alteromonas mediterranea sp. nov.</title>
        <authorList>
            <person name="Ivanova E.P."/>
            <person name="Lopez-Perez M."/>
            <person name="Zabalos M."/>
            <person name="Nguyen S.H."/>
            <person name="Webb H.K."/>
            <person name="Ryan J."/>
            <person name="Lagutin K."/>
            <person name="Vyssotski M."/>
            <person name="Crawford R.J."/>
            <person name="Rodriguez-Valera F."/>
        </authorList>
    </citation>
    <scope>NUCLEOTIDE SEQUENCE [LARGE SCALE GENOMIC DNA]</scope>
    <source>
        <strain evidence="4">DSM 17117 / CIP 110805 / LMG 28347 / Deep ecotype</strain>
    </source>
</reference>
<dbReference type="InterPro" id="IPR045608">
    <property type="entry name" value="Trypco2"/>
</dbReference>
<organism evidence="3 4">
    <name type="scientific">Alteromonas mediterranea (strain DSM 17117 / CIP 110805 / LMG 28347 / Deep ecotype)</name>
    <dbReference type="NCBI Taxonomy" id="1774373"/>
    <lineage>
        <taxon>Bacteria</taxon>
        <taxon>Pseudomonadati</taxon>
        <taxon>Pseudomonadota</taxon>
        <taxon>Gammaproteobacteria</taxon>
        <taxon>Alteromonadales</taxon>
        <taxon>Alteromonadaceae</taxon>
        <taxon>Alteromonas/Salinimonas group</taxon>
        <taxon>Alteromonas</taxon>
    </lineage>
</organism>
<proteinExistence type="predicted"/>
<evidence type="ECO:0000313" key="3">
    <source>
        <dbReference type="EMBL" id="AEA96775.1"/>
    </source>
</evidence>
<dbReference type="Pfam" id="PF19631">
    <property type="entry name" value="Trypco2"/>
    <property type="match status" value="1"/>
</dbReference>
<dbReference type="Proteomes" id="UP000001870">
    <property type="component" value="Chromosome"/>
</dbReference>
<evidence type="ECO:0000313" key="4">
    <source>
        <dbReference type="Proteomes" id="UP000001870"/>
    </source>
</evidence>
<dbReference type="EMBL" id="CP001103">
    <property type="protein sequence ID" value="AEA96775.1"/>
    <property type="molecule type" value="Genomic_DNA"/>
</dbReference>
<protein>
    <recommendedName>
        <fullName evidence="2">Trypsin-co-occurring domain-containing protein</fullName>
    </recommendedName>
</protein>